<keyword evidence="3" id="KW-1185">Reference proteome</keyword>
<dbReference type="Proteomes" id="UP000095767">
    <property type="component" value="Unassembled WGS sequence"/>
</dbReference>
<protein>
    <submittedName>
        <fullName evidence="2">Uncharacterized protein</fullName>
    </submittedName>
</protein>
<dbReference type="EMBL" id="LWDX02043904">
    <property type="protein sequence ID" value="OEL22977.1"/>
    <property type="molecule type" value="Genomic_DNA"/>
</dbReference>
<evidence type="ECO:0000313" key="3">
    <source>
        <dbReference type="Proteomes" id="UP000095767"/>
    </source>
</evidence>
<accession>A0A1E5VD42</accession>
<comment type="caution">
    <text evidence="2">The sequence shown here is derived from an EMBL/GenBank/DDBJ whole genome shotgun (WGS) entry which is preliminary data.</text>
</comment>
<organism evidence="2 3">
    <name type="scientific">Dichanthelium oligosanthes</name>
    <dbReference type="NCBI Taxonomy" id="888268"/>
    <lineage>
        <taxon>Eukaryota</taxon>
        <taxon>Viridiplantae</taxon>
        <taxon>Streptophyta</taxon>
        <taxon>Embryophyta</taxon>
        <taxon>Tracheophyta</taxon>
        <taxon>Spermatophyta</taxon>
        <taxon>Magnoliopsida</taxon>
        <taxon>Liliopsida</taxon>
        <taxon>Poales</taxon>
        <taxon>Poaceae</taxon>
        <taxon>PACMAD clade</taxon>
        <taxon>Panicoideae</taxon>
        <taxon>Panicodae</taxon>
        <taxon>Paniceae</taxon>
        <taxon>Dichantheliinae</taxon>
        <taxon>Dichanthelium</taxon>
    </lineage>
</organism>
<reference evidence="2 3" key="1">
    <citation type="submission" date="2016-09" db="EMBL/GenBank/DDBJ databases">
        <title>The draft genome of Dichanthelium oligosanthes: A C3 panicoid grass species.</title>
        <authorList>
            <person name="Studer A.J."/>
            <person name="Schnable J.C."/>
            <person name="Brutnell T.P."/>
        </authorList>
    </citation>
    <scope>NUCLEOTIDE SEQUENCE [LARGE SCALE GENOMIC DNA]</scope>
    <source>
        <strain evidence="3">cv. Kellogg 1175</strain>
        <tissue evidence="2">Leaf</tissue>
    </source>
</reference>
<evidence type="ECO:0000313" key="2">
    <source>
        <dbReference type="EMBL" id="OEL22977.1"/>
    </source>
</evidence>
<dbReference type="AlphaFoldDB" id="A0A1E5VD42"/>
<gene>
    <name evidence="2" type="ORF">BAE44_0016004</name>
</gene>
<name>A0A1E5VD42_9POAL</name>
<feature type="region of interest" description="Disordered" evidence="1">
    <location>
        <begin position="29"/>
        <end position="56"/>
    </location>
</feature>
<sequence length="107" mass="11538">MDCPKALEVVGFPDDPLLEILSRVPSGPCADSSASPRVGVISSPTPSTATEASEDNDDVDYELSIWVLKEGDRQELVPKHTVSFLHLFGEKSCQAGIDYNVIAIHPD</sequence>
<feature type="compositionally biased region" description="Low complexity" evidence="1">
    <location>
        <begin position="42"/>
        <end position="51"/>
    </location>
</feature>
<proteinExistence type="predicted"/>
<evidence type="ECO:0000256" key="1">
    <source>
        <dbReference type="SAM" id="MobiDB-lite"/>
    </source>
</evidence>
<feature type="non-terminal residue" evidence="2">
    <location>
        <position position="107"/>
    </location>
</feature>